<dbReference type="PROSITE" id="PS50893">
    <property type="entry name" value="ABC_TRANSPORTER_2"/>
    <property type="match status" value="1"/>
</dbReference>
<feature type="domain" description="ABC transporter" evidence="8">
    <location>
        <begin position="352"/>
        <end position="586"/>
    </location>
</feature>
<comment type="caution">
    <text evidence="10">The sequence shown here is derived from an EMBL/GenBank/DDBJ whole genome shotgun (WGS) entry which is preliminary data.</text>
</comment>
<dbReference type="InterPro" id="IPR017871">
    <property type="entry name" value="ABC_transporter-like_CS"/>
</dbReference>
<evidence type="ECO:0000256" key="7">
    <source>
        <dbReference type="SAM" id="Phobius"/>
    </source>
</evidence>
<sequence length="595" mass="67089">MKHEDRVLTSKDQKQLLYRLLRYTKPHRVKIIFALSLLGIGTAAELLGPILVKIFIDDYLTEGEFPFSPLLTLAIVYIVLHVGGVIATYIQGLMFQEVALNIIQKLRLDVFENVQKLGLSFFDRTPAGGLISRITNDTESIKDLYMSVLAVFVQNFLFLFGTFIAMFYLNATLALYCLIFLPMILWLMKLYRSMSAKFYADLSGRLSQLNGKMNESIQGMAIVQMFRQEKRLRDEFKEVNEGHTIAGLKAMKIDGLLLRPMVDILAILALVIVLGFFGIQSFQTTVEIGVVYAFVNYLDRFFEPVNQIMMRLSMYQQAIVSAGRVFTLMDHNEYAPTEKQISTKYTESQSSIEFRDVTFSYDQETDVLKNISFKVNKGETLALVGHSGSGKSSIVNLLMRFYDLEKGTIYIDGQPLSTYSNHELRSKLGLVLQDSFLYSGTIASNITLERPTVSKEAAKGAAELVGAKDFIERLPDAWETEVAERGSTLSGGQRQLISFARTMAHNPSILIMDEATANIDTETEEVIQAALRNMQENRTTIAIAHRLSTIKDADHILVLHQGECVEQGNHHQLLQMNGLYKKMYELQKGSDTVVS</sequence>
<dbReference type="CDD" id="cd03254">
    <property type="entry name" value="ABCC_Glucan_exporter_like"/>
    <property type="match status" value="1"/>
</dbReference>
<dbReference type="InterPro" id="IPR003593">
    <property type="entry name" value="AAA+_ATPase"/>
</dbReference>
<keyword evidence="6 7" id="KW-0472">Membrane</keyword>
<dbReference type="PROSITE" id="PS50929">
    <property type="entry name" value="ABC_TM1F"/>
    <property type="match status" value="1"/>
</dbReference>
<evidence type="ECO:0000259" key="8">
    <source>
        <dbReference type="PROSITE" id="PS50893"/>
    </source>
</evidence>
<feature type="domain" description="ABC transmembrane type-1" evidence="9">
    <location>
        <begin position="32"/>
        <end position="317"/>
    </location>
</feature>
<feature type="transmembrane region" description="Helical" evidence="7">
    <location>
        <begin position="31"/>
        <end position="56"/>
    </location>
</feature>
<keyword evidence="11" id="KW-1185">Reference proteome</keyword>
<gene>
    <name evidence="10" type="ORF">MKY91_11275</name>
</gene>
<evidence type="ECO:0000313" key="11">
    <source>
        <dbReference type="Proteomes" id="UP001418796"/>
    </source>
</evidence>
<keyword evidence="4" id="KW-0067">ATP-binding</keyword>
<keyword evidence="2 7" id="KW-0812">Transmembrane</keyword>
<dbReference type="InterPro" id="IPR039421">
    <property type="entry name" value="Type_1_exporter"/>
</dbReference>
<proteinExistence type="predicted"/>
<dbReference type="InterPro" id="IPR003439">
    <property type="entry name" value="ABC_transporter-like_ATP-bd"/>
</dbReference>
<dbReference type="InterPro" id="IPR011527">
    <property type="entry name" value="ABC1_TM_dom"/>
</dbReference>
<dbReference type="Gene3D" id="3.40.50.300">
    <property type="entry name" value="P-loop containing nucleotide triphosphate hydrolases"/>
    <property type="match status" value="1"/>
</dbReference>
<dbReference type="InterPro" id="IPR027417">
    <property type="entry name" value="P-loop_NTPase"/>
</dbReference>
<keyword evidence="5 7" id="KW-1133">Transmembrane helix</keyword>
<evidence type="ECO:0000256" key="1">
    <source>
        <dbReference type="ARBA" id="ARBA00004651"/>
    </source>
</evidence>
<feature type="transmembrane region" description="Helical" evidence="7">
    <location>
        <begin position="68"/>
        <end position="90"/>
    </location>
</feature>
<feature type="transmembrane region" description="Helical" evidence="7">
    <location>
        <begin position="144"/>
        <end position="167"/>
    </location>
</feature>
<feature type="transmembrane region" description="Helical" evidence="7">
    <location>
        <begin position="173"/>
        <end position="191"/>
    </location>
</feature>
<dbReference type="PANTHER" id="PTHR43394">
    <property type="entry name" value="ATP-DEPENDENT PERMEASE MDL1, MITOCHONDRIAL"/>
    <property type="match status" value="1"/>
</dbReference>
<dbReference type="Gene3D" id="1.20.1560.10">
    <property type="entry name" value="ABC transporter type 1, transmembrane domain"/>
    <property type="match status" value="1"/>
</dbReference>
<dbReference type="Proteomes" id="UP001418796">
    <property type="component" value="Unassembled WGS sequence"/>
</dbReference>
<accession>A0ABU9VII5</accession>
<dbReference type="EMBL" id="JBCITK010000001">
    <property type="protein sequence ID" value="MEN0643729.1"/>
    <property type="molecule type" value="Genomic_DNA"/>
</dbReference>
<dbReference type="InterPro" id="IPR036640">
    <property type="entry name" value="ABC1_TM_sf"/>
</dbReference>
<evidence type="ECO:0000256" key="4">
    <source>
        <dbReference type="ARBA" id="ARBA00022840"/>
    </source>
</evidence>
<evidence type="ECO:0000256" key="5">
    <source>
        <dbReference type="ARBA" id="ARBA00022989"/>
    </source>
</evidence>
<feature type="transmembrane region" description="Helical" evidence="7">
    <location>
        <begin position="256"/>
        <end position="279"/>
    </location>
</feature>
<evidence type="ECO:0000313" key="10">
    <source>
        <dbReference type="EMBL" id="MEN0643729.1"/>
    </source>
</evidence>
<comment type="subcellular location">
    <subcellularLocation>
        <location evidence="1">Cell membrane</location>
        <topology evidence="1">Multi-pass membrane protein</topology>
    </subcellularLocation>
</comment>
<evidence type="ECO:0000256" key="3">
    <source>
        <dbReference type="ARBA" id="ARBA00022741"/>
    </source>
</evidence>
<protein>
    <submittedName>
        <fullName evidence="10">ABC transporter transmembrane domain-containing protein</fullName>
    </submittedName>
</protein>
<dbReference type="Pfam" id="PF00664">
    <property type="entry name" value="ABC_membrane"/>
    <property type="match status" value="1"/>
</dbReference>
<dbReference type="SUPFAM" id="SSF52540">
    <property type="entry name" value="P-loop containing nucleoside triphosphate hydrolases"/>
    <property type="match status" value="1"/>
</dbReference>
<evidence type="ECO:0000259" key="9">
    <source>
        <dbReference type="PROSITE" id="PS50929"/>
    </source>
</evidence>
<dbReference type="CDD" id="cd18544">
    <property type="entry name" value="ABC_6TM_TmrA_like"/>
    <property type="match status" value="1"/>
</dbReference>
<reference evidence="10 11" key="1">
    <citation type="submission" date="2024-03" db="EMBL/GenBank/DDBJ databases">
        <title>Bacilli Hybrid Assemblies.</title>
        <authorList>
            <person name="Kovac J."/>
        </authorList>
    </citation>
    <scope>NUCLEOTIDE SEQUENCE [LARGE SCALE GENOMIC DNA]</scope>
    <source>
        <strain evidence="10 11">FSL R7-0666</strain>
    </source>
</reference>
<dbReference type="RefSeq" id="WP_343130603.1">
    <property type="nucleotide sequence ID" value="NZ_JBCITK010000001.1"/>
</dbReference>
<name>A0ABU9VII5_9BACI</name>
<dbReference type="SMART" id="SM00382">
    <property type="entry name" value="AAA"/>
    <property type="match status" value="1"/>
</dbReference>
<dbReference type="PROSITE" id="PS00211">
    <property type="entry name" value="ABC_TRANSPORTER_1"/>
    <property type="match status" value="1"/>
</dbReference>
<evidence type="ECO:0000256" key="6">
    <source>
        <dbReference type="ARBA" id="ARBA00023136"/>
    </source>
</evidence>
<keyword evidence="3" id="KW-0547">Nucleotide-binding</keyword>
<dbReference type="PANTHER" id="PTHR43394:SF1">
    <property type="entry name" value="ATP-BINDING CASSETTE SUB-FAMILY B MEMBER 10, MITOCHONDRIAL"/>
    <property type="match status" value="1"/>
</dbReference>
<organism evidence="10 11">
    <name type="scientific">Alkalicoccobacillus gibsonii</name>
    <dbReference type="NCBI Taxonomy" id="79881"/>
    <lineage>
        <taxon>Bacteria</taxon>
        <taxon>Bacillati</taxon>
        <taxon>Bacillota</taxon>
        <taxon>Bacilli</taxon>
        <taxon>Bacillales</taxon>
        <taxon>Bacillaceae</taxon>
        <taxon>Alkalicoccobacillus</taxon>
    </lineage>
</organism>
<dbReference type="SUPFAM" id="SSF90123">
    <property type="entry name" value="ABC transporter transmembrane region"/>
    <property type="match status" value="1"/>
</dbReference>
<dbReference type="Pfam" id="PF00005">
    <property type="entry name" value="ABC_tran"/>
    <property type="match status" value="1"/>
</dbReference>
<evidence type="ECO:0000256" key="2">
    <source>
        <dbReference type="ARBA" id="ARBA00022692"/>
    </source>
</evidence>